<dbReference type="Gene3D" id="2.30.40.10">
    <property type="entry name" value="Urease, subunit C, domain 1"/>
    <property type="match status" value="1"/>
</dbReference>
<dbReference type="SUPFAM" id="SSF51556">
    <property type="entry name" value="Metallo-dependent hydrolases"/>
    <property type="match status" value="1"/>
</dbReference>
<dbReference type="InterPro" id="IPR051781">
    <property type="entry name" value="Metallo-dep_Hydrolase"/>
</dbReference>
<dbReference type="Proteomes" id="UP000661077">
    <property type="component" value="Unassembled WGS sequence"/>
</dbReference>
<dbReference type="InterPro" id="IPR032466">
    <property type="entry name" value="Metal_Hydrolase"/>
</dbReference>
<dbReference type="PANTHER" id="PTHR43135">
    <property type="entry name" value="ALPHA-D-RIBOSE 1-METHYLPHOSPHONATE 5-TRIPHOSPHATE DIPHOSPHATASE"/>
    <property type="match status" value="1"/>
</dbReference>
<accession>A0ABS1WT29</accession>
<evidence type="ECO:0000313" key="3">
    <source>
        <dbReference type="Proteomes" id="UP000661077"/>
    </source>
</evidence>
<dbReference type="Gene3D" id="3.20.20.140">
    <property type="entry name" value="Metal-dependent hydrolases"/>
    <property type="match status" value="1"/>
</dbReference>
<dbReference type="PANTHER" id="PTHR43135:SF3">
    <property type="entry name" value="ALPHA-D-RIBOSE 1-METHYLPHOSPHONATE 5-TRIPHOSPHATE DIPHOSPHATASE"/>
    <property type="match status" value="1"/>
</dbReference>
<dbReference type="RefSeq" id="WP_203166044.1">
    <property type="nucleotide sequence ID" value="NZ_JAEVLS010000001.1"/>
</dbReference>
<keyword evidence="3" id="KW-1185">Reference proteome</keyword>
<sequence length="179" mass="18800">MAAHSHGDLAARQAVEAGVDSIEHGSVLSDETLKLMRAKGTYLVPTRLAVYWVNQMAAKYPPAIAAKARATLTEHEQVFRYALKMGVPIAFGADSGVSPHGMNAKEFALLVEIGMEAAAALRSGTREAAKSLGIGTAVGTLEAGKIADIVAVRGNVLNNIAATEKPVFVMRHGQVVVQP</sequence>
<dbReference type="SUPFAM" id="SSF51338">
    <property type="entry name" value="Composite domain of metallo-dependent hydrolases"/>
    <property type="match status" value="1"/>
</dbReference>
<evidence type="ECO:0000259" key="1">
    <source>
        <dbReference type="Pfam" id="PF01979"/>
    </source>
</evidence>
<gene>
    <name evidence="2" type="ORF">JM946_05070</name>
</gene>
<dbReference type="InterPro" id="IPR006680">
    <property type="entry name" value="Amidohydro-rel"/>
</dbReference>
<dbReference type="EMBL" id="JAEVLS010000001">
    <property type="protein sequence ID" value="MBM0104102.1"/>
    <property type="molecule type" value="Genomic_DNA"/>
</dbReference>
<dbReference type="InterPro" id="IPR011059">
    <property type="entry name" value="Metal-dep_hydrolase_composite"/>
</dbReference>
<proteinExistence type="predicted"/>
<reference evidence="2 3" key="1">
    <citation type="journal article" date="2021" name="Int. J. Syst. Evol. Microbiol.">
        <title>Steroidobacter gossypii sp. nov., isolated from soil of cotton cropping field.</title>
        <authorList>
            <person name="Huang R."/>
            <person name="Yang S."/>
            <person name="Zhen C."/>
            <person name="Liu W."/>
        </authorList>
    </citation>
    <scope>NUCLEOTIDE SEQUENCE [LARGE SCALE GENOMIC DNA]</scope>
    <source>
        <strain evidence="2 3">S1-65</strain>
    </source>
</reference>
<feature type="domain" description="Amidohydrolase-related" evidence="1">
    <location>
        <begin position="2"/>
        <end position="176"/>
    </location>
</feature>
<name>A0ABS1WT29_9GAMM</name>
<organism evidence="2 3">
    <name type="scientific">Steroidobacter gossypii</name>
    <dbReference type="NCBI Taxonomy" id="2805490"/>
    <lineage>
        <taxon>Bacteria</taxon>
        <taxon>Pseudomonadati</taxon>
        <taxon>Pseudomonadota</taxon>
        <taxon>Gammaproteobacteria</taxon>
        <taxon>Steroidobacterales</taxon>
        <taxon>Steroidobacteraceae</taxon>
        <taxon>Steroidobacter</taxon>
    </lineage>
</organism>
<protein>
    <submittedName>
        <fullName evidence="2">Amidohydrolase family protein</fullName>
    </submittedName>
</protein>
<dbReference type="Pfam" id="PF01979">
    <property type="entry name" value="Amidohydro_1"/>
    <property type="match status" value="1"/>
</dbReference>
<comment type="caution">
    <text evidence="2">The sequence shown here is derived from an EMBL/GenBank/DDBJ whole genome shotgun (WGS) entry which is preliminary data.</text>
</comment>
<evidence type="ECO:0000313" key="2">
    <source>
        <dbReference type="EMBL" id="MBM0104102.1"/>
    </source>
</evidence>